<dbReference type="SUPFAM" id="SSF51735">
    <property type="entry name" value="NAD(P)-binding Rossmann-fold domains"/>
    <property type="match status" value="1"/>
</dbReference>
<dbReference type="EMBL" id="NOIF01000001">
    <property type="protein sequence ID" value="OZS45965.1"/>
    <property type="molecule type" value="Genomic_DNA"/>
</dbReference>
<evidence type="ECO:0000256" key="3">
    <source>
        <dbReference type="ARBA" id="ARBA00022598"/>
    </source>
</evidence>
<dbReference type="Pfam" id="PF00501">
    <property type="entry name" value="AMP-binding"/>
    <property type="match status" value="1"/>
</dbReference>
<dbReference type="InterPro" id="IPR036736">
    <property type="entry name" value="ACP-like_sf"/>
</dbReference>
<dbReference type="PROSITE" id="PS50075">
    <property type="entry name" value="CARRIER"/>
    <property type="match status" value="1"/>
</dbReference>
<name>A0ABX4G6H0_9GAMM</name>
<sequence length="1561" mass="176132">MSYMTMNVSTMITDLQAKGIYLWVDAQQLRFKAPVGALTDDMRQAIGARKQAFIDHLSASKDQTRIPADPENRYEPFPLTDLQVAYIVGRRSNYELGGVGCHSYIELELPRLDHARLEAAWHKLIRRHDMLRAVISTDGQQRVLKNVTLPPVAIKDLAGQSRENFDLAVKRSRDEMAFRCYDSECWPLYELRLTLHNDKAILHHSTDLLIADFASIQILLAELGDLYDHPNKDYPPLAVTFRDILQAKLHRNANKSGDEQARYQKHKDYWINRITTIPGAPELPITATLPSAPPTTPGDPTFQRLSLSLDTSQWDHFCQQATEHKITPSSVVLNAFAEVLRRWSRNADFCINLTLLNRLSDHPDIPRVVGDFIAVNVLEVNDDRGERFIDRTQALQQQLWQDMAHSDFTGIEVLREMTRQKQGNVLIPVVFTSTIGVTGNTLPENAFMHHAKLNYGITQTPQVWLDCQATERNGELHIDWDIRLGVFMPQVIEQAFASFRTLLENLSSQPEYWQQTDVVTLPAQTLAQRDSLNNEKNTPLPQGYLHQAFCQQVLSAPTQTALLCGNQSWSYRELARWALAIANKLHAVDCQPGEPVALFLDKSPLQIAAVMGVLLAKGAYVPIDITQPAQRCRSILEDSGAKWVICSTEQHQHPWPQGVEALAMDPELTDSTTLPDTQQVNTAMHAMIIKGMEADTTNQLAYILYTSGTTGKPKGVMLSHQGVANTIAGFNDQFAFSAEDRTLALVNYSFDLSVLDIFCTFTAGATLVLPDSQWRTDPGSWATAIEQHNVTVWNSVPAHMQMLMAWHENHTECDLSSLRIAFISGDWIPVTLPSVIHQHLPELSLNSLGGPTEISVTCIYNPIKEVPPHATNIPYGTPLRNHNLYIQNSRFEDCPDWTPGEMLVGGPGVALGFANDPARTAQRFITHPRTGERLYRTGDICRYRPDGVIEILGREDNQVKIRGHRIELGEVEAALNELPYIKQAVALTRTNPVELVTALVLADNSASADCTVTQAGSDNELTHIIQSDLQQVLPVYMIPSTCKVMEAIPLTANNKVDRKTLKKMFASQIIDNTAFEPPKDNWIEQKLAEIWCELTDIERLSRNDDFFMIGGSSLSAVSLLNRLTEERFAVNIDLIFNNPMFKDMVEALQKGEDEEERFRQAIDTDALFKQVTRHRDHATPYLPQHTESAPAKVFMTGATGYLGIYILKSVLEQTNDTLYCLIRCRDEENGYFRLQQLADEKGLSLQLDRTRIKIIPGDLTTDQFGIAPKRYQWLTQNIDKVLHIAALISLIAPLSSLYPINVKGSANVIELASTHKIKPIHYMSTIGVHYRLPYHKDEPPVPEDTNSFEPWHKPELTYEHTKYMAEQLFYMARQRQIPVNIFRSGAITWDNTQAAPFINDDAFVKFFRTCLSINAYPDSQILISTTPVNVVARYIAQLSKPEITSEGKNYHVVSRYSHTGDQIYQWLNSLGSQFEKLGFKQWNQKLADSFGRGFINRYFKHGMDQGGHHQYRIDNLEAALAAIGEVPFEVTPDYFTPIVDHFSKAIRQAAKQSTVTPKTEV</sequence>
<dbReference type="SUPFAM" id="SSF52777">
    <property type="entry name" value="CoA-dependent acyltransferases"/>
    <property type="match status" value="2"/>
</dbReference>
<dbReference type="InterPro" id="IPR001242">
    <property type="entry name" value="Condensation_dom"/>
</dbReference>
<dbReference type="Gene3D" id="3.40.50.720">
    <property type="entry name" value="NAD(P)-binding Rossmann-like Domain"/>
    <property type="match status" value="1"/>
</dbReference>
<dbReference type="Gene3D" id="3.30.300.30">
    <property type="match status" value="1"/>
</dbReference>
<dbReference type="PROSITE" id="PS00455">
    <property type="entry name" value="AMP_BINDING"/>
    <property type="match status" value="1"/>
</dbReference>
<dbReference type="InterPro" id="IPR045851">
    <property type="entry name" value="AMP-bd_C_sf"/>
</dbReference>
<dbReference type="InterPro" id="IPR044894">
    <property type="entry name" value="TubC_N_sf"/>
</dbReference>
<accession>A0ABX4G6H0</accession>
<feature type="domain" description="Carrier" evidence="4">
    <location>
        <begin position="1078"/>
        <end position="1152"/>
    </location>
</feature>
<dbReference type="CDD" id="cd19535">
    <property type="entry name" value="Cyc_NRPS"/>
    <property type="match status" value="1"/>
</dbReference>
<dbReference type="Gene3D" id="3.40.50.12780">
    <property type="entry name" value="N-terminal domain of ligase-like"/>
    <property type="match status" value="1"/>
</dbReference>
<keyword evidence="1" id="KW-0596">Phosphopantetheine</keyword>
<dbReference type="SUPFAM" id="SSF56801">
    <property type="entry name" value="Acetyl-CoA synthetase-like"/>
    <property type="match status" value="1"/>
</dbReference>
<keyword evidence="2" id="KW-0597">Phosphoprotein</keyword>
<keyword evidence="6" id="KW-1185">Reference proteome</keyword>
<gene>
    <name evidence="5" type="ORF">ASV53_00145</name>
</gene>
<dbReference type="Pfam" id="PF18563">
    <property type="entry name" value="TubC_N"/>
    <property type="match status" value="1"/>
</dbReference>
<dbReference type="InterPro" id="IPR041464">
    <property type="entry name" value="TubC_N"/>
</dbReference>
<dbReference type="SUPFAM" id="SSF47336">
    <property type="entry name" value="ACP-like"/>
    <property type="match status" value="1"/>
</dbReference>
<dbReference type="Pfam" id="PF07993">
    <property type="entry name" value="NAD_binding_4"/>
    <property type="match status" value="1"/>
</dbReference>
<dbReference type="PANTHER" id="PTHR45527">
    <property type="entry name" value="NONRIBOSOMAL PEPTIDE SYNTHETASE"/>
    <property type="match status" value="1"/>
</dbReference>
<dbReference type="Pfam" id="PF00668">
    <property type="entry name" value="Condensation"/>
    <property type="match status" value="1"/>
</dbReference>
<dbReference type="InterPro" id="IPR013120">
    <property type="entry name" value="FAR_NAD-bd"/>
</dbReference>
<proteinExistence type="predicted"/>
<dbReference type="Gene3D" id="3.30.559.30">
    <property type="entry name" value="Nonribosomal peptide synthetase, condensation domain"/>
    <property type="match status" value="1"/>
</dbReference>
<dbReference type="Pfam" id="PF00550">
    <property type="entry name" value="PP-binding"/>
    <property type="match status" value="1"/>
</dbReference>
<evidence type="ECO:0000256" key="2">
    <source>
        <dbReference type="ARBA" id="ARBA00022553"/>
    </source>
</evidence>
<dbReference type="InterPro" id="IPR057737">
    <property type="entry name" value="Condensation_MtbB-like"/>
</dbReference>
<evidence type="ECO:0000256" key="1">
    <source>
        <dbReference type="ARBA" id="ARBA00022450"/>
    </source>
</evidence>
<dbReference type="Gene3D" id="1.10.10.1830">
    <property type="entry name" value="Non-ribosomal peptide synthase, adenylation domain"/>
    <property type="match status" value="1"/>
</dbReference>
<dbReference type="InterPro" id="IPR036291">
    <property type="entry name" value="NAD(P)-bd_dom_sf"/>
</dbReference>
<dbReference type="InterPro" id="IPR000873">
    <property type="entry name" value="AMP-dep_synth/lig_dom"/>
</dbReference>
<reference evidence="5 6" key="1">
    <citation type="journal article" date="2016" name="Antonie Van Leeuwenhoek">
        <title>Photobacterium sanguinicancri sp. nov. isolated from marine animals.</title>
        <authorList>
            <person name="Gomez-Gil B."/>
            <person name="Roque A."/>
            <person name="Rotllant G."/>
            <person name="Romalde J.L."/>
            <person name="Doce A."/>
            <person name="Eggermont M."/>
            <person name="Defoirdt T."/>
        </authorList>
    </citation>
    <scope>NUCLEOTIDE SEQUENCE [LARGE SCALE GENOMIC DNA]</scope>
    <source>
        <strain evidence="5 6">CAIM 1827</strain>
    </source>
</reference>
<dbReference type="Gene3D" id="1.10.1200.10">
    <property type="entry name" value="ACP-like"/>
    <property type="match status" value="1"/>
</dbReference>
<dbReference type="InterPro" id="IPR023213">
    <property type="entry name" value="CAT-like_dom_sf"/>
</dbReference>
<dbReference type="InterPro" id="IPR042099">
    <property type="entry name" value="ANL_N_sf"/>
</dbReference>
<dbReference type="Proteomes" id="UP000215999">
    <property type="component" value="Unassembled WGS sequence"/>
</dbReference>
<dbReference type="InterPro" id="IPR010071">
    <property type="entry name" value="AA_adenyl_dom"/>
</dbReference>
<evidence type="ECO:0000313" key="6">
    <source>
        <dbReference type="Proteomes" id="UP000215999"/>
    </source>
</evidence>
<evidence type="ECO:0000259" key="4">
    <source>
        <dbReference type="PROSITE" id="PS50075"/>
    </source>
</evidence>
<dbReference type="InterPro" id="IPR009081">
    <property type="entry name" value="PP-bd_ACP"/>
</dbReference>
<evidence type="ECO:0000313" key="5">
    <source>
        <dbReference type="EMBL" id="OZS45965.1"/>
    </source>
</evidence>
<dbReference type="NCBIfam" id="TIGR01733">
    <property type="entry name" value="AA-adenyl-dom"/>
    <property type="match status" value="1"/>
</dbReference>
<keyword evidence="3" id="KW-0436">Ligase</keyword>
<protein>
    <submittedName>
        <fullName evidence="5">Non-ribosomal peptide synthetase</fullName>
    </submittedName>
</protein>
<dbReference type="PANTHER" id="PTHR45527:SF10">
    <property type="entry name" value="PYOCHELIN SYNTHASE PCHF"/>
    <property type="match status" value="1"/>
</dbReference>
<dbReference type="Gene3D" id="3.30.559.10">
    <property type="entry name" value="Chloramphenicol acetyltransferase-like domain"/>
    <property type="match status" value="1"/>
</dbReference>
<dbReference type="InterPro" id="IPR020845">
    <property type="entry name" value="AMP-binding_CS"/>
</dbReference>
<comment type="caution">
    <text evidence="5">The sequence shown here is derived from an EMBL/GenBank/DDBJ whole genome shotgun (WGS) entry which is preliminary data.</text>
</comment>
<organism evidence="5 6">
    <name type="scientific">Photobacterium sanguinicancri</name>
    <dbReference type="NCBI Taxonomy" id="875932"/>
    <lineage>
        <taxon>Bacteria</taxon>
        <taxon>Pseudomonadati</taxon>
        <taxon>Pseudomonadota</taxon>
        <taxon>Gammaproteobacteria</taxon>
        <taxon>Vibrionales</taxon>
        <taxon>Vibrionaceae</taxon>
        <taxon>Photobacterium</taxon>
    </lineage>
</organism>